<dbReference type="InterPro" id="IPR000835">
    <property type="entry name" value="HTH_MarR-typ"/>
</dbReference>
<dbReference type="PANTHER" id="PTHR42756">
    <property type="entry name" value="TRANSCRIPTIONAL REGULATOR, MARR"/>
    <property type="match status" value="1"/>
</dbReference>
<dbReference type="PRINTS" id="PR00598">
    <property type="entry name" value="HTHMARR"/>
</dbReference>
<name>A0A419SW52_9FIRM</name>
<dbReference type="Pfam" id="PF01047">
    <property type="entry name" value="MarR"/>
    <property type="match status" value="1"/>
</dbReference>
<keyword evidence="3" id="KW-0804">Transcription</keyword>
<evidence type="ECO:0000256" key="3">
    <source>
        <dbReference type="ARBA" id="ARBA00023163"/>
    </source>
</evidence>
<proteinExistence type="predicted"/>
<dbReference type="GO" id="GO:0003677">
    <property type="term" value="F:DNA binding"/>
    <property type="evidence" value="ECO:0007669"/>
    <property type="project" value="UniProtKB-KW"/>
</dbReference>
<keyword evidence="6" id="KW-1185">Reference proteome</keyword>
<protein>
    <submittedName>
        <fullName evidence="5">MarR family transcriptional regulator</fullName>
    </submittedName>
</protein>
<dbReference type="SUPFAM" id="SSF46785">
    <property type="entry name" value="Winged helix' DNA-binding domain"/>
    <property type="match status" value="1"/>
</dbReference>
<evidence type="ECO:0000259" key="4">
    <source>
        <dbReference type="PROSITE" id="PS50995"/>
    </source>
</evidence>
<reference evidence="5 6" key="1">
    <citation type="submission" date="2016-08" db="EMBL/GenBank/DDBJ databases">
        <title>A new outlook on sporulation: Clostridium algidixylanolyticum.</title>
        <authorList>
            <person name="Poppleton D.I."/>
            <person name="Gribaldo S."/>
        </authorList>
    </citation>
    <scope>NUCLEOTIDE SEQUENCE [LARGE SCALE GENOMIC DNA]</scope>
    <source>
        <strain evidence="5 6">SPL73</strain>
    </source>
</reference>
<dbReference type="SMART" id="SM00347">
    <property type="entry name" value="HTH_MARR"/>
    <property type="match status" value="1"/>
</dbReference>
<dbReference type="AlphaFoldDB" id="A0A419SW52"/>
<feature type="domain" description="HTH marR-type" evidence="4">
    <location>
        <begin position="1"/>
        <end position="134"/>
    </location>
</feature>
<dbReference type="InterPro" id="IPR036390">
    <property type="entry name" value="WH_DNA-bd_sf"/>
</dbReference>
<keyword evidence="2" id="KW-0238">DNA-binding</keyword>
<evidence type="ECO:0000256" key="2">
    <source>
        <dbReference type="ARBA" id="ARBA00023125"/>
    </source>
</evidence>
<comment type="caution">
    <text evidence="5">The sequence shown here is derived from an EMBL/GenBank/DDBJ whole genome shotgun (WGS) entry which is preliminary data.</text>
</comment>
<dbReference type="InterPro" id="IPR036388">
    <property type="entry name" value="WH-like_DNA-bd_sf"/>
</dbReference>
<evidence type="ECO:0000313" key="5">
    <source>
        <dbReference type="EMBL" id="RKD29473.1"/>
    </source>
</evidence>
<dbReference type="OrthoDB" id="1903875at2"/>
<accession>A0A419SW52</accession>
<sequence>MRRSVMISYMKTMKLHRCILEMRLKNTGVYRSQHQILMILTDHTNLSQKELAERLYVSTATIAVSVKKLEQGGYITRIMDQNDNRMNKLCLTEQGRHMVEISREYFMSVETRMFHDFSKEELAVMEQFMNRIYNNLSEIQMDKDMTERED</sequence>
<dbReference type="PANTHER" id="PTHR42756:SF1">
    <property type="entry name" value="TRANSCRIPTIONAL REPRESSOR OF EMRAB OPERON"/>
    <property type="match status" value="1"/>
</dbReference>
<keyword evidence="1" id="KW-0805">Transcription regulation</keyword>
<dbReference type="Proteomes" id="UP000284277">
    <property type="component" value="Unassembled WGS sequence"/>
</dbReference>
<organism evidence="5 6">
    <name type="scientific">Lacrimispora algidixylanolytica</name>
    <dbReference type="NCBI Taxonomy" id="94868"/>
    <lineage>
        <taxon>Bacteria</taxon>
        <taxon>Bacillati</taxon>
        <taxon>Bacillota</taxon>
        <taxon>Clostridia</taxon>
        <taxon>Lachnospirales</taxon>
        <taxon>Lachnospiraceae</taxon>
        <taxon>Lacrimispora</taxon>
    </lineage>
</organism>
<evidence type="ECO:0000256" key="1">
    <source>
        <dbReference type="ARBA" id="ARBA00023015"/>
    </source>
</evidence>
<dbReference type="PROSITE" id="PS50995">
    <property type="entry name" value="HTH_MARR_2"/>
    <property type="match status" value="1"/>
</dbReference>
<evidence type="ECO:0000313" key="6">
    <source>
        <dbReference type="Proteomes" id="UP000284277"/>
    </source>
</evidence>
<dbReference type="EMBL" id="MCIA01000032">
    <property type="protein sequence ID" value="RKD29473.1"/>
    <property type="molecule type" value="Genomic_DNA"/>
</dbReference>
<dbReference type="Gene3D" id="1.10.10.10">
    <property type="entry name" value="Winged helix-like DNA-binding domain superfamily/Winged helix DNA-binding domain"/>
    <property type="match status" value="1"/>
</dbReference>
<dbReference type="GO" id="GO:0003700">
    <property type="term" value="F:DNA-binding transcription factor activity"/>
    <property type="evidence" value="ECO:0007669"/>
    <property type="project" value="InterPro"/>
</dbReference>
<gene>
    <name evidence="5" type="ORF">BET01_08685</name>
</gene>